<organism evidence="4 5">
    <name type="scientific">Endomicrobium trichonymphae</name>
    <dbReference type="NCBI Taxonomy" id="1408204"/>
    <lineage>
        <taxon>Bacteria</taxon>
        <taxon>Pseudomonadati</taxon>
        <taxon>Elusimicrobiota</taxon>
        <taxon>Endomicrobiia</taxon>
        <taxon>Endomicrobiales</taxon>
        <taxon>Endomicrobiaceae</taxon>
        <taxon>Candidatus Endomicrobiellum</taxon>
    </lineage>
</organism>
<dbReference type="Proteomes" id="UP000095237">
    <property type="component" value="Unassembled WGS sequence"/>
</dbReference>
<name>A0A1E5ILK0_ENDTX</name>
<dbReference type="CDD" id="cd22533">
    <property type="entry name" value="KH-II_YlqC-like"/>
    <property type="match status" value="1"/>
</dbReference>
<comment type="similarity">
    <text evidence="3">Belongs to the KhpA RNA-binding protein family.</text>
</comment>
<sequence>MKDLVFFIAKALVDNPDQVEVREIAGEKATVLELKVADGDRGKIIGKEGRIIKAIRVIINSASAKLDKRATVEVVE</sequence>
<dbReference type="GO" id="GO:0003723">
    <property type="term" value="F:RNA binding"/>
    <property type="evidence" value="ECO:0007669"/>
    <property type="project" value="UniProtKB-UniRule"/>
</dbReference>
<evidence type="ECO:0000313" key="4">
    <source>
        <dbReference type="EMBL" id="OEG71334.1"/>
    </source>
</evidence>
<dbReference type="Gene3D" id="3.30.300.20">
    <property type="match status" value="1"/>
</dbReference>
<keyword evidence="2 3" id="KW-0694">RNA-binding</keyword>
<comment type="function">
    <text evidence="3">A probable RNA chaperone. Forms a complex with KhpB which binds to cellular RNA and controls its expression. Plays a role in peptidoglycan (PG) homeostasis and cell length regulation.</text>
</comment>
<dbReference type="EMBL" id="LNVX01000224">
    <property type="protein sequence ID" value="OEG71334.1"/>
    <property type="molecule type" value="Genomic_DNA"/>
</dbReference>
<protein>
    <recommendedName>
        <fullName evidence="3">RNA-binding protein KhpA</fullName>
    </recommendedName>
    <alternativeName>
        <fullName evidence="3">KH-domain protein A</fullName>
    </alternativeName>
</protein>
<keyword evidence="1 3" id="KW-0963">Cytoplasm</keyword>
<dbReference type="InterPro" id="IPR009019">
    <property type="entry name" value="KH_sf_prok-type"/>
</dbReference>
<dbReference type="PROSITE" id="PS50084">
    <property type="entry name" value="KH_TYPE_1"/>
    <property type="match status" value="1"/>
</dbReference>
<dbReference type="GO" id="GO:0071555">
    <property type="term" value="P:cell wall organization"/>
    <property type="evidence" value="ECO:0007669"/>
    <property type="project" value="UniProtKB-KW"/>
</dbReference>
<dbReference type="InterPro" id="IPR020627">
    <property type="entry name" value="KhpA"/>
</dbReference>
<reference evidence="4 5" key="1">
    <citation type="submission" date="2015-11" db="EMBL/GenBank/DDBJ databases">
        <title>Evidence for parallel genomic evolution in an endosymbiosis of termite gut flagellates.</title>
        <authorList>
            <person name="Zheng H."/>
        </authorList>
    </citation>
    <scope>NUCLEOTIDE SEQUENCE [LARGE SCALE GENOMIC DNA]</scope>
    <source>
        <strain evidence="4 5">CET450</strain>
    </source>
</reference>
<comment type="subunit">
    <text evidence="3">Forms a complex with KhpB.</text>
</comment>
<keyword evidence="5" id="KW-1185">Reference proteome</keyword>
<dbReference type="SUPFAM" id="SSF54814">
    <property type="entry name" value="Prokaryotic type KH domain (KH-domain type II)"/>
    <property type="match status" value="1"/>
</dbReference>
<dbReference type="AlphaFoldDB" id="A0A1E5ILK0"/>
<dbReference type="GO" id="GO:0005737">
    <property type="term" value="C:cytoplasm"/>
    <property type="evidence" value="ECO:0007669"/>
    <property type="project" value="UniProtKB-SubCell"/>
</dbReference>
<gene>
    <name evidence="3" type="primary">khpA</name>
    <name evidence="4" type="ORF">ATZ36_15360</name>
</gene>
<accession>A0A1E5ILK0</accession>
<keyword evidence="3" id="KW-0143">Chaperone</keyword>
<evidence type="ECO:0000313" key="5">
    <source>
        <dbReference type="Proteomes" id="UP000095237"/>
    </source>
</evidence>
<dbReference type="InterPro" id="IPR015946">
    <property type="entry name" value="KH_dom-like_a/b"/>
</dbReference>
<dbReference type="GO" id="GO:0008360">
    <property type="term" value="P:regulation of cell shape"/>
    <property type="evidence" value="ECO:0007669"/>
    <property type="project" value="UniProtKB-KW"/>
</dbReference>
<dbReference type="GO" id="GO:0009252">
    <property type="term" value="P:peptidoglycan biosynthetic process"/>
    <property type="evidence" value="ECO:0007669"/>
    <property type="project" value="UniProtKB-UniRule"/>
</dbReference>
<dbReference type="PANTHER" id="PTHR34654">
    <property type="entry name" value="UPF0109 PROTEIN SCO5592"/>
    <property type="match status" value="1"/>
</dbReference>
<dbReference type="Pfam" id="PF13083">
    <property type="entry name" value="KH_KhpA-B"/>
    <property type="match status" value="1"/>
</dbReference>
<keyword evidence="3" id="KW-0961">Cell wall biogenesis/degradation</keyword>
<dbReference type="PANTHER" id="PTHR34654:SF1">
    <property type="entry name" value="RNA-BINDING PROTEIN KHPA"/>
    <property type="match status" value="1"/>
</dbReference>
<evidence type="ECO:0000256" key="3">
    <source>
        <dbReference type="HAMAP-Rule" id="MF_00088"/>
    </source>
</evidence>
<comment type="subcellular location">
    <subcellularLocation>
        <location evidence="3">Cytoplasm</location>
    </subcellularLocation>
</comment>
<evidence type="ECO:0000256" key="2">
    <source>
        <dbReference type="ARBA" id="ARBA00022884"/>
    </source>
</evidence>
<dbReference type="HAMAP" id="MF_00088">
    <property type="entry name" value="KhpA"/>
    <property type="match status" value="1"/>
</dbReference>
<comment type="caution">
    <text evidence="4">The sequence shown here is derived from an EMBL/GenBank/DDBJ whole genome shotgun (WGS) entry which is preliminary data.</text>
</comment>
<keyword evidence="3" id="KW-0133">Cell shape</keyword>
<evidence type="ECO:0000256" key="1">
    <source>
        <dbReference type="ARBA" id="ARBA00022490"/>
    </source>
</evidence>
<proteinExistence type="inferred from homology"/>